<keyword evidence="9" id="KW-0411">Iron-sulfur</keyword>
<dbReference type="SMART" id="SM00926">
    <property type="entry name" value="Molybdop_Fe4S4"/>
    <property type="match status" value="1"/>
</dbReference>
<comment type="cofactor">
    <cofactor evidence="2">
        <name>[4Fe-4S] cluster</name>
        <dbReference type="ChEBI" id="CHEBI:49883"/>
    </cofactor>
</comment>
<dbReference type="CDD" id="cd02754">
    <property type="entry name" value="MopB_Nitrate-R-NapA-like"/>
    <property type="match status" value="1"/>
</dbReference>
<evidence type="ECO:0000256" key="8">
    <source>
        <dbReference type="ARBA" id="ARBA00023004"/>
    </source>
</evidence>
<dbReference type="PIRSF" id="PIRSF000144">
    <property type="entry name" value="CbbBc"/>
    <property type="match status" value="1"/>
</dbReference>
<dbReference type="InterPro" id="IPR009010">
    <property type="entry name" value="Asp_de-COase-like_dom_sf"/>
</dbReference>
<dbReference type="PANTHER" id="PTHR43105:SF10">
    <property type="entry name" value="NADH-QUINONE OXIDOREDUCTASE SUBUNIT G"/>
    <property type="match status" value="1"/>
</dbReference>
<dbReference type="InterPro" id="IPR006963">
    <property type="entry name" value="Mopterin_OxRdtase_4Fe-4S_dom"/>
</dbReference>
<evidence type="ECO:0000256" key="7">
    <source>
        <dbReference type="ARBA" id="ARBA00023002"/>
    </source>
</evidence>
<dbReference type="PROSITE" id="PS51669">
    <property type="entry name" value="4FE4S_MOW_BIS_MGD"/>
    <property type="match status" value="1"/>
</dbReference>
<evidence type="ECO:0000256" key="2">
    <source>
        <dbReference type="ARBA" id="ARBA00001966"/>
    </source>
</evidence>
<evidence type="ECO:0000259" key="11">
    <source>
        <dbReference type="PROSITE" id="PS51669"/>
    </source>
</evidence>
<dbReference type="Pfam" id="PF00384">
    <property type="entry name" value="Molybdopterin"/>
    <property type="match status" value="1"/>
</dbReference>
<keyword evidence="7" id="KW-0560">Oxidoreductase</keyword>
<evidence type="ECO:0000256" key="3">
    <source>
        <dbReference type="ARBA" id="ARBA00008747"/>
    </source>
</evidence>
<dbReference type="Pfam" id="PF01568">
    <property type="entry name" value="Molydop_binding"/>
    <property type="match status" value="1"/>
</dbReference>
<dbReference type="SUPFAM" id="SSF50692">
    <property type="entry name" value="ADC-like"/>
    <property type="match status" value="1"/>
</dbReference>
<sequence>MATLTQRLEKVLPPIRQWEGPKTAELLRSPGKFGLGQVPEKLVPDATTNVVCGFCSTGCGLNMHLKDGQAVSLTPSTHYPVNLGMACPKGWEALTPLGAEDRATRPMLRNQDTGELEVVSWDQAMRSFCDAFKKVQSEHGDESVAFISTGQIVAEEMAFLGALAKFGMGIKHGDGNTRQCMATSVVAYKQSFGFDAPPYTYQDFEESDVIVLVGSNLCIAHPIMWQRIERNRNNPEIVVIDPRKTETAVAGTQHYPILPKSDLVFFYGLANLLIERGWVDEDYIAQSTCNFEGFKEHVRAFDLRRVEEVAGISSDQMHKLAETIHRGERVSFWWTMGVNQSHEGVRTAQAIINLAIMTGNMGRPGTGANSITGQCNAMGSRLFSNTTNLLGGHDFANPEHRAKVAKVIGVEEEHIPTGLGWAYDQIIDGIHEGKIKGLWVLATNGVHSWIEQDRFKEAVEKLDYLVVQDMYANTETAEVADLILPAAGWAEKDGVFINSERRIGLVKKVSQAPGEALSDFNIFKLIAHYWGVGERFRKWTHPEAVFEMFGHLTMGQPCDFSGITGYRMVDDMGGIQWPCRSDQVGEVVEDNQRRLFSDGKYYHADQRAKFVYGEVTPVAEPTCDAFPYVLLTGRGSTAQWHTESRTKKSEVLRKLHPDQLYVEMHPDDARKLGVEPNSRVVVRSRRASVAAVASVTPSVSPGQLFMPMHYKEMNRLTKGSFDPYSRQPSYKYCAVTVER</sequence>
<keyword evidence="6" id="KW-0479">Metal-binding</keyword>
<dbReference type="Proteomes" id="UP001597389">
    <property type="component" value="Unassembled WGS sequence"/>
</dbReference>
<dbReference type="Gene3D" id="3.40.50.740">
    <property type="match status" value="1"/>
</dbReference>
<evidence type="ECO:0000256" key="6">
    <source>
        <dbReference type="ARBA" id="ARBA00022723"/>
    </source>
</evidence>
<keyword evidence="13" id="KW-1185">Reference proteome</keyword>
<keyword evidence="4" id="KW-0004">4Fe-4S</keyword>
<protein>
    <submittedName>
        <fullName evidence="12">Molybdopterin oxidoreductase family protein</fullName>
    </submittedName>
</protein>
<evidence type="ECO:0000313" key="12">
    <source>
        <dbReference type="EMBL" id="MFD2158181.1"/>
    </source>
</evidence>
<dbReference type="InterPro" id="IPR006656">
    <property type="entry name" value="Mopterin_OxRdtase"/>
</dbReference>
<dbReference type="InterPro" id="IPR006657">
    <property type="entry name" value="MoPterin_dinucl-bd_dom"/>
</dbReference>
<dbReference type="CDD" id="cd02791">
    <property type="entry name" value="MopB_CT_Nitrate-R-NapA-like"/>
    <property type="match status" value="1"/>
</dbReference>
<organism evidence="12 13">
    <name type="scientific">Rubritalea tangerina</name>
    <dbReference type="NCBI Taxonomy" id="430798"/>
    <lineage>
        <taxon>Bacteria</taxon>
        <taxon>Pseudomonadati</taxon>
        <taxon>Verrucomicrobiota</taxon>
        <taxon>Verrucomicrobiia</taxon>
        <taxon>Verrucomicrobiales</taxon>
        <taxon>Rubritaleaceae</taxon>
        <taxon>Rubritalea</taxon>
    </lineage>
</organism>
<dbReference type="Gene3D" id="2.20.25.90">
    <property type="entry name" value="ADC-like domains"/>
    <property type="match status" value="1"/>
</dbReference>
<dbReference type="RefSeq" id="WP_377090335.1">
    <property type="nucleotide sequence ID" value="NZ_JBHSJL010000014.1"/>
</dbReference>
<keyword evidence="5" id="KW-0500">Molybdenum</keyword>
<evidence type="ECO:0000256" key="5">
    <source>
        <dbReference type="ARBA" id="ARBA00022505"/>
    </source>
</evidence>
<name>A0ABW4Z8M9_9BACT</name>
<dbReference type="Pfam" id="PF04879">
    <property type="entry name" value="Molybdop_Fe4S4"/>
    <property type="match status" value="1"/>
</dbReference>
<evidence type="ECO:0000256" key="1">
    <source>
        <dbReference type="ARBA" id="ARBA00001942"/>
    </source>
</evidence>
<dbReference type="InterPro" id="IPR050123">
    <property type="entry name" value="Prok_molybdopt-oxidoreductase"/>
</dbReference>
<dbReference type="Gene3D" id="3.40.228.10">
    <property type="entry name" value="Dimethylsulfoxide Reductase, domain 2"/>
    <property type="match status" value="1"/>
</dbReference>
<comment type="cofactor">
    <cofactor evidence="1">
        <name>Mo-bis(molybdopterin guanine dinucleotide)</name>
        <dbReference type="ChEBI" id="CHEBI:60539"/>
    </cofactor>
</comment>
<gene>
    <name evidence="12" type="ORF">ACFSW8_04665</name>
</gene>
<dbReference type="EMBL" id="JBHUJB010000021">
    <property type="protein sequence ID" value="MFD2158181.1"/>
    <property type="molecule type" value="Genomic_DNA"/>
</dbReference>
<evidence type="ECO:0000313" key="13">
    <source>
        <dbReference type="Proteomes" id="UP001597389"/>
    </source>
</evidence>
<reference evidence="13" key="1">
    <citation type="journal article" date="2019" name="Int. J. Syst. Evol. Microbiol.">
        <title>The Global Catalogue of Microorganisms (GCM) 10K type strain sequencing project: providing services to taxonomists for standard genome sequencing and annotation.</title>
        <authorList>
            <consortium name="The Broad Institute Genomics Platform"/>
            <consortium name="The Broad Institute Genome Sequencing Center for Infectious Disease"/>
            <person name="Wu L."/>
            <person name="Ma J."/>
        </authorList>
    </citation>
    <scope>NUCLEOTIDE SEQUENCE [LARGE SCALE GENOMIC DNA]</scope>
    <source>
        <strain evidence="13">CCUG 57942</strain>
    </source>
</reference>
<keyword evidence="8" id="KW-0408">Iron</keyword>
<keyword evidence="10" id="KW-0534">Nitrate assimilation</keyword>
<evidence type="ECO:0000256" key="10">
    <source>
        <dbReference type="ARBA" id="ARBA00023063"/>
    </source>
</evidence>
<proteinExistence type="inferred from homology"/>
<dbReference type="Gene3D" id="2.40.40.20">
    <property type="match status" value="1"/>
</dbReference>
<comment type="similarity">
    <text evidence="3">Belongs to the prokaryotic molybdopterin-containing oxidoreductase family. NasA/NapA/NarB subfamily.</text>
</comment>
<dbReference type="PANTHER" id="PTHR43105">
    <property type="entry name" value="RESPIRATORY NITRATE REDUCTASE"/>
    <property type="match status" value="1"/>
</dbReference>
<dbReference type="SUPFAM" id="SSF53706">
    <property type="entry name" value="Formate dehydrogenase/DMSO reductase, domains 1-3"/>
    <property type="match status" value="1"/>
</dbReference>
<evidence type="ECO:0000256" key="4">
    <source>
        <dbReference type="ARBA" id="ARBA00022485"/>
    </source>
</evidence>
<accession>A0ABW4Z8M9</accession>
<feature type="domain" description="4Fe-4S Mo/W bis-MGD-type" evidence="11">
    <location>
        <begin position="45"/>
        <end position="101"/>
    </location>
</feature>
<comment type="caution">
    <text evidence="12">The sequence shown here is derived from an EMBL/GenBank/DDBJ whole genome shotgun (WGS) entry which is preliminary data.</text>
</comment>
<dbReference type="InterPro" id="IPR041957">
    <property type="entry name" value="CT_Nitrate-R-NapA-like"/>
</dbReference>
<evidence type="ECO:0000256" key="9">
    <source>
        <dbReference type="ARBA" id="ARBA00023014"/>
    </source>
</evidence>